<organism evidence="13 14">
    <name type="scientific">Urochloa decumbens</name>
    <dbReference type="NCBI Taxonomy" id="240449"/>
    <lineage>
        <taxon>Eukaryota</taxon>
        <taxon>Viridiplantae</taxon>
        <taxon>Streptophyta</taxon>
        <taxon>Embryophyta</taxon>
        <taxon>Tracheophyta</taxon>
        <taxon>Spermatophyta</taxon>
        <taxon>Magnoliopsida</taxon>
        <taxon>Liliopsida</taxon>
        <taxon>Poales</taxon>
        <taxon>Poaceae</taxon>
        <taxon>PACMAD clade</taxon>
        <taxon>Panicoideae</taxon>
        <taxon>Panicodae</taxon>
        <taxon>Paniceae</taxon>
        <taxon>Melinidinae</taxon>
        <taxon>Urochloa</taxon>
    </lineage>
</organism>
<dbReference type="Pfam" id="PF21362">
    <property type="entry name" value="Sina_RING"/>
    <property type="match status" value="1"/>
</dbReference>
<evidence type="ECO:0000256" key="8">
    <source>
        <dbReference type="ARBA" id="ARBA00022786"/>
    </source>
</evidence>
<sequence>MLYDMVSILNPTRTCMARLQTREEINCKVGRIKQGRERGEKSGQRERERDVLGTSLLWLFGIGTQGPNSRGAMVRLGAGESFQAGEERRRKILETAGKRATTTRASAGVHKKSKGSGSSDAAMPASRMRPERAAAAAGDATVEDTDALDCGVCFLPLKPPIFQCDEGHVVCSLCRDKLAPAGKCHVCSIAMRNYHRCYAMERLVESVRVPCPNAAHGCDARPVYYDQHVHCQTCPHTPHRCPDKDCSFLGSTDALLDHFTSAHGWPPTTEISAFETCSIPLYDGFNFILTDCADDDDHFTTATTTTSSNRYLFLLNMTRQPLGRSITVHFIGKELPSEGLRCVLSYSRVFYDPRDRHKFLGSHSLRSEINVECMDLSSGLPNPDDCFQFVMPDSVLGNINKKDTIQVEVFISIISLE</sequence>
<dbReference type="PANTHER" id="PTHR10315:SF90">
    <property type="entry name" value="RING-TYPE E3 UBIQUITIN TRANSFERASE"/>
    <property type="match status" value="1"/>
</dbReference>
<keyword evidence="14" id="KW-1185">Reference proteome</keyword>
<protein>
    <recommendedName>
        <fullName evidence="4">RING-type E3 ubiquitin transferase</fullName>
        <ecNumber evidence="4">2.3.2.27</ecNumber>
    </recommendedName>
</protein>
<evidence type="ECO:0000256" key="5">
    <source>
        <dbReference type="ARBA" id="ARBA00022679"/>
    </source>
</evidence>
<evidence type="ECO:0000313" key="13">
    <source>
        <dbReference type="EMBL" id="CAL5097000.1"/>
    </source>
</evidence>
<comment type="catalytic activity">
    <reaction evidence="1">
        <text>S-ubiquitinyl-[E2 ubiquitin-conjugating enzyme]-L-cysteine + [acceptor protein]-L-lysine = [E2 ubiquitin-conjugating enzyme]-L-cysteine + N(6)-ubiquitinyl-[acceptor protein]-L-lysine.</text>
        <dbReference type="EC" id="2.3.2.27"/>
    </reaction>
</comment>
<proteinExistence type="inferred from homology"/>
<evidence type="ECO:0000256" key="7">
    <source>
        <dbReference type="ARBA" id="ARBA00022771"/>
    </source>
</evidence>
<dbReference type="GO" id="GO:0061630">
    <property type="term" value="F:ubiquitin protein ligase activity"/>
    <property type="evidence" value="ECO:0007669"/>
    <property type="project" value="UniProtKB-EC"/>
</dbReference>
<comment type="pathway">
    <text evidence="2">Protein modification; protein ubiquitination.</text>
</comment>
<evidence type="ECO:0000256" key="11">
    <source>
        <dbReference type="SAM" id="MobiDB-lite"/>
    </source>
</evidence>
<dbReference type="AlphaFoldDB" id="A0ABC9GNN3"/>
<dbReference type="InterPro" id="IPR013083">
    <property type="entry name" value="Znf_RING/FYVE/PHD"/>
</dbReference>
<feature type="compositionally biased region" description="Low complexity" evidence="11">
    <location>
        <begin position="115"/>
        <end position="129"/>
    </location>
</feature>
<keyword evidence="6" id="KW-0479">Metal-binding</keyword>
<evidence type="ECO:0000256" key="2">
    <source>
        <dbReference type="ARBA" id="ARBA00004906"/>
    </source>
</evidence>
<accession>A0ABC9GNN3</accession>
<evidence type="ECO:0000256" key="10">
    <source>
        <dbReference type="PROSITE-ProRule" id="PRU00455"/>
    </source>
</evidence>
<dbReference type="InterPro" id="IPR052088">
    <property type="entry name" value="E3_ubiquitin-ligase_SINA"/>
</dbReference>
<dbReference type="PROSITE" id="PS51081">
    <property type="entry name" value="ZF_SIAH"/>
    <property type="match status" value="1"/>
</dbReference>
<keyword evidence="7 10" id="KW-0863">Zinc-finger</keyword>
<gene>
    <name evidence="13" type="ORF">URODEC1_LOCUS117400</name>
</gene>
<dbReference type="InterPro" id="IPR013010">
    <property type="entry name" value="Znf_SIAH"/>
</dbReference>
<evidence type="ECO:0000313" key="14">
    <source>
        <dbReference type="Proteomes" id="UP001497457"/>
    </source>
</evidence>
<dbReference type="InterPro" id="IPR049548">
    <property type="entry name" value="Sina-like_RING"/>
</dbReference>
<keyword evidence="5" id="KW-0808">Transferase</keyword>
<dbReference type="EMBL" id="OZ075119">
    <property type="protein sequence ID" value="CAL5097000.1"/>
    <property type="molecule type" value="Genomic_DNA"/>
</dbReference>
<evidence type="ECO:0000256" key="1">
    <source>
        <dbReference type="ARBA" id="ARBA00000900"/>
    </source>
</evidence>
<evidence type="ECO:0000256" key="4">
    <source>
        <dbReference type="ARBA" id="ARBA00012483"/>
    </source>
</evidence>
<dbReference type="Proteomes" id="UP001497457">
    <property type="component" value="Chromosome 9rd"/>
</dbReference>
<evidence type="ECO:0000256" key="9">
    <source>
        <dbReference type="ARBA" id="ARBA00022833"/>
    </source>
</evidence>
<feature type="region of interest" description="Disordered" evidence="11">
    <location>
        <begin position="98"/>
        <end position="129"/>
    </location>
</feature>
<dbReference type="EC" id="2.3.2.27" evidence="4"/>
<evidence type="ECO:0000259" key="12">
    <source>
        <dbReference type="PROSITE" id="PS51081"/>
    </source>
</evidence>
<dbReference type="Gene3D" id="3.30.40.10">
    <property type="entry name" value="Zinc/RING finger domain, C3HC4 (zinc finger)"/>
    <property type="match status" value="1"/>
</dbReference>
<dbReference type="SUPFAM" id="SSF49599">
    <property type="entry name" value="TRAF domain-like"/>
    <property type="match status" value="1"/>
</dbReference>
<evidence type="ECO:0000256" key="6">
    <source>
        <dbReference type="ARBA" id="ARBA00022723"/>
    </source>
</evidence>
<keyword evidence="8" id="KW-0833">Ubl conjugation pathway</keyword>
<keyword evidence="9" id="KW-0862">Zinc</keyword>
<reference evidence="13 14" key="2">
    <citation type="submission" date="2024-10" db="EMBL/GenBank/DDBJ databases">
        <authorList>
            <person name="Ryan C."/>
        </authorList>
    </citation>
    <scope>NUCLEOTIDE SEQUENCE [LARGE SCALE GENOMIC DNA]</scope>
</reference>
<evidence type="ECO:0000256" key="3">
    <source>
        <dbReference type="ARBA" id="ARBA00009119"/>
    </source>
</evidence>
<dbReference type="PANTHER" id="PTHR10315">
    <property type="entry name" value="E3 UBIQUITIN PROTEIN LIGASE SIAH"/>
    <property type="match status" value="1"/>
</dbReference>
<feature type="domain" description="SIAH-type" evidence="12">
    <location>
        <begin position="206"/>
        <end position="264"/>
    </location>
</feature>
<dbReference type="CDD" id="cd16571">
    <property type="entry name" value="RING-HC_SIAHs"/>
    <property type="match status" value="1"/>
</dbReference>
<comment type="similarity">
    <text evidence="3">Belongs to the SINA (Seven in absentia) family.</text>
</comment>
<reference evidence="14" key="1">
    <citation type="submission" date="2024-06" db="EMBL/GenBank/DDBJ databases">
        <authorList>
            <person name="Ryan C."/>
        </authorList>
    </citation>
    <scope>NUCLEOTIDE SEQUENCE [LARGE SCALE GENOMIC DNA]</scope>
</reference>
<name>A0ABC9GNN3_9POAL</name>
<dbReference type="GO" id="GO:0008270">
    <property type="term" value="F:zinc ion binding"/>
    <property type="evidence" value="ECO:0007669"/>
    <property type="project" value="UniProtKB-KW"/>
</dbReference>
<dbReference type="Pfam" id="PF21361">
    <property type="entry name" value="Sina_ZnF"/>
    <property type="match status" value="1"/>
</dbReference>